<comment type="caution">
    <text evidence="1">The sequence shown here is derived from an EMBL/GenBank/DDBJ whole genome shotgun (WGS) entry which is preliminary data.</text>
</comment>
<gene>
    <name evidence="1" type="ORF">LTS18_011773</name>
</gene>
<protein>
    <submittedName>
        <fullName evidence="1">Uncharacterized protein</fullName>
    </submittedName>
</protein>
<evidence type="ECO:0000313" key="2">
    <source>
        <dbReference type="Proteomes" id="UP001186974"/>
    </source>
</evidence>
<organism evidence="1 2">
    <name type="scientific">Coniosporium uncinatum</name>
    <dbReference type="NCBI Taxonomy" id="93489"/>
    <lineage>
        <taxon>Eukaryota</taxon>
        <taxon>Fungi</taxon>
        <taxon>Dikarya</taxon>
        <taxon>Ascomycota</taxon>
        <taxon>Pezizomycotina</taxon>
        <taxon>Dothideomycetes</taxon>
        <taxon>Dothideomycetes incertae sedis</taxon>
        <taxon>Coniosporium</taxon>
    </lineage>
</organism>
<sequence length="518" mass="55756">MTAFGVTLCLLASSLLTFTRAESTTVSAAASAETNLAACAASMNGLLPSPTPSNFYFSGNVRKYYVAAEEVNWDYAPTGWDNYMGVPLNLSPRAKAAGYTERTKWEKALYRGYTDATFSEYSAQPAWQGSQGPTLRSEVGDLVEIMFVNKLSENYASMHSMGLEYTKGSEGSDYPNNTAPGQEPSFDPRQAVQPGGCVVYKWMVDEASAPYDGEPSKAHSYHSYVAMQQDINAGLIGPQIVYARGQMNATMSQYREFPLLYMIYSESESFMSKINNANGNSGQGQGGYGSYGGYGAMSFSDSLDGQFSGNYSIWYPQLVNLLSAFQGKGPSFYSLNGWVLSNNPVFPMCRDDNVIWYVYAYGSASHVFHMHGNNFYYNNDPLPSISINVGEHRTLFMNATGVGLWEVICHVAYHNTLGMIANYRVYQDGCPLPPPAQANMPSGAVPSPTSGAAATSAATSNNSGASVTGNPVVTQADFSRGAQSSSGLAFPTGGAPNQGQPSDRGQQGPDHGFSTFRA</sequence>
<accession>A0ACC3D9E2</accession>
<name>A0ACC3D9E2_9PEZI</name>
<proteinExistence type="predicted"/>
<dbReference type="Proteomes" id="UP001186974">
    <property type="component" value="Unassembled WGS sequence"/>
</dbReference>
<dbReference type="EMBL" id="JAWDJW010006679">
    <property type="protein sequence ID" value="KAK3063908.1"/>
    <property type="molecule type" value="Genomic_DNA"/>
</dbReference>
<evidence type="ECO:0000313" key="1">
    <source>
        <dbReference type="EMBL" id="KAK3063908.1"/>
    </source>
</evidence>
<reference evidence="1" key="1">
    <citation type="submission" date="2024-09" db="EMBL/GenBank/DDBJ databases">
        <title>Black Yeasts Isolated from many extreme environments.</title>
        <authorList>
            <person name="Coleine C."/>
            <person name="Stajich J.E."/>
            <person name="Selbmann L."/>
        </authorList>
    </citation>
    <scope>NUCLEOTIDE SEQUENCE</scope>
    <source>
        <strain evidence="1">CCFEE 5737</strain>
    </source>
</reference>
<keyword evidence="2" id="KW-1185">Reference proteome</keyword>